<dbReference type="InterPro" id="IPR017853">
    <property type="entry name" value="GH"/>
</dbReference>
<evidence type="ECO:0000256" key="4">
    <source>
        <dbReference type="ARBA" id="ARBA00023024"/>
    </source>
</evidence>
<dbReference type="Pfam" id="PF00704">
    <property type="entry name" value="Glyco_hydro_18"/>
    <property type="match status" value="1"/>
</dbReference>
<comment type="caution">
    <text evidence="9">The sequence shown here is derived from an EMBL/GenBank/DDBJ whole genome shotgun (WGS) entry which is preliminary data.</text>
</comment>
<feature type="domain" description="GH18" evidence="8">
    <location>
        <begin position="19"/>
        <end position="328"/>
    </location>
</feature>
<proteinExistence type="inferred from homology"/>
<reference evidence="9 10" key="1">
    <citation type="submission" date="2024-04" db="EMBL/GenBank/DDBJ databases">
        <title>WGS of bacteria from Torrens River.</title>
        <authorList>
            <person name="Wyrsch E.R."/>
            <person name="Drigo B."/>
        </authorList>
    </citation>
    <scope>NUCLEOTIDE SEQUENCE [LARGE SCALE GENOMIC DNA]</scope>
    <source>
        <strain evidence="9 10">TWI391</strain>
    </source>
</reference>
<keyword evidence="4" id="KW-0119">Carbohydrate metabolism</keyword>
<evidence type="ECO:0000313" key="9">
    <source>
        <dbReference type="EMBL" id="MEN5378566.1"/>
    </source>
</evidence>
<keyword evidence="5 6" id="KW-0326">Glycosidase</keyword>
<dbReference type="PANTHER" id="PTHR11177:SF317">
    <property type="entry name" value="CHITINASE 12-RELATED"/>
    <property type="match status" value="1"/>
</dbReference>
<comment type="catalytic activity">
    <reaction evidence="1">
        <text>Random endo-hydrolysis of N-acetyl-beta-D-glucosaminide (1-&gt;4)-beta-linkages in chitin and chitodextrins.</text>
        <dbReference type="EC" id="3.2.1.14"/>
    </reaction>
</comment>
<dbReference type="Gene3D" id="3.20.20.80">
    <property type="entry name" value="Glycosidases"/>
    <property type="match status" value="1"/>
</dbReference>
<evidence type="ECO:0000256" key="2">
    <source>
        <dbReference type="ARBA" id="ARBA00012729"/>
    </source>
</evidence>
<dbReference type="InterPro" id="IPR001223">
    <property type="entry name" value="Glyco_hydro18_cat"/>
</dbReference>
<name>A0ABV0BV45_9SPHI</name>
<gene>
    <name evidence="9" type="ORF">ABE541_14990</name>
</gene>
<dbReference type="PROSITE" id="PS01095">
    <property type="entry name" value="GH18_1"/>
    <property type="match status" value="1"/>
</dbReference>
<evidence type="ECO:0000256" key="6">
    <source>
        <dbReference type="RuleBase" id="RU000489"/>
    </source>
</evidence>
<dbReference type="EC" id="3.2.1.14" evidence="2"/>
<dbReference type="InterPro" id="IPR001579">
    <property type="entry name" value="Glyco_hydro_18_chit_AS"/>
</dbReference>
<dbReference type="CDD" id="cd06548">
    <property type="entry name" value="GH18_chitinase"/>
    <property type="match status" value="1"/>
</dbReference>
<evidence type="ECO:0000313" key="10">
    <source>
        <dbReference type="Proteomes" id="UP001409291"/>
    </source>
</evidence>
<sequence length="328" mass="36561">MLILLISTVSPIFAKKKPSKVIVAYVTSWTSDIPDPTQITHINYAFGHVNDAFNGIRIDNETRLQSIVDLKKKYAHLKVLLSIGGWGSGRFSEMASDNTKREQFAKDCARAVKQFHLDGIDIDWEYPTSSAAGISSHINDTHNFSLLMKAIRKAIGTKKLLTMASVASGKYVAFDIVAPYLNFVNIMTYDSGNPPYHHASLYRSALSGNTTCEEAVAAHITAGMPAHKFVLGIPFYGRGNKEEVKSFIDYKDLLKLQGLEKKWDDVAKANYMVNQQGEFVLSYESPESIRLKCDFIRAKGLLGAMYWEYAGDTEDGILRSTVYSGIFE</sequence>
<dbReference type="Proteomes" id="UP001409291">
    <property type="component" value="Unassembled WGS sequence"/>
</dbReference>
<evidence type="ECO:0000259" key="8">
    <source>
        <dbReference type="PROSITE" id="PS51910"/>
    </source>
</evidence>
<dbReference type="GO" id="GO:0016787">
    <property type="term" value="F:hydrolase activity"/>
    <property type="evidence" value="ECO:0007669"/>
    <property type="project" value="UniProtKB-KW"/>
</dbReference>
<evidence type="ECO:0000256" key="5">
    <source>
        <dbReference type="ARBA" id="ARBA00023295"/>
    </source>
</evidence>
<dbReference type="InterPro" id="IPR050314">
    <property type="entry name" value="Glycosyl_Hydrlase_18"/>
</dbReference>
<dbReference type="InterPro" id="IPR011583">
    <property type="entry name" value="Chitinase_II/V-like_cat"/>
</dbReference>
<keyword evidence="10" id="KW-1185">Reference proteome</keyword>
<dbReference type="PROSITE" id="PS51910">
    <property type="entry name" value="GH18_2"/>
    <property type="match status" value="1"/>
</dbReference>
<evidence type="ECO:0000256" key="7">
    <source>
        <dbReference type="RuleBase" id="RU004453"/>
    </source>
</evidence>
<dbReference type="RefSeq" id="WP_317166815.1">
    <property type="nucleotide sequence ID" value="NZ_JBDJLH010000002.1"/>
</dbReference>
<dbReference type="PANTHER" id="PTHR11177">
    <property type="entry name" value="CHITINASE"/>
    <property type="match status" value="1"/>
</dbReference>
<dbReference type="InterPro" id="IPR029070">
    <property type="entry name" value="Chitinase_insertion_sf"/>
</dbReference>
<protein>
    <recommendedName>
        <fullName evidence="2">chitinase</fullName>
        <ecNumber evidence="2">3.2.1.14</ecNumber>
    </recommendedName>
</protein>
<accession>A0ABV0BV45</accession>
<dbReference type="SUPFAM" id="SSF51445">
    <property type="entry name" value="(Trans)glycosidases"/>
    <property type="match status" value="1"/>
</dbReference>
<comment type="similarity">
    <text evidence="7">Belongs to the glycosyl hydrolase 18 family.</text>
</comment>
<keyword evidence="4" id="KW-0624">Polysaccharide degradation</keyword>
<dbReference type="SUPFAM" id="SSF54556">
    <property type="entry name" value="Chitinase insertion domain"/>
    <property type="match status" value="1"/>
</dbReference>
<keyword evidence="4" id="KW-0146">Chitin degradation</keyword>
<organism evidence="9 10">
    <name type="scientific">Sphingobacterium kitahiroshimense</name>
    <dbReference type="NCBI Taxonomy" id="470446"/>
    <lineage>
        <taxon>Bacteria</taxon>
        <taxon>Pseudomonadati</taxon>
        <taxon>Bacteroidota</taxon>
        <taxon>Sphingobacteriia</taxon>
        <taxon>Sphingobacteriales</taxon>
        <taxon>Sphingobacteriaceae</taxon>
        <taxon>Sphingobacterium</taxon>
    </lineage>
</organism>
<evidence type="ECO:0000256" key="1">
    <source>
        <dbReference type="ARBA" id="ARBA00000822"/>
    </source>
</evidence>
<keyword evidence="3 6" id="KW-0378">Hydrolase</keyword>
<evidence type="ECO:0000256" key="3">
    <source>
        <dbReference type="ARBA" id="ARBA00022801"/>
    </source>
</evidence>
<dbReference type="SMART" id="SM00636">
    <property type="entry name" value="Glyco_18"/>
    <property type="match status" value="1"/>
</dbReference>
<dbReference type="EMBL" id="JBDJNQ010000007">
    <property type="protein sequence ID" value="MEN5378566.1"/>
    <property type="molecule type" value="Genomic_DNA"/>
</dbReference>